<dbReference type="PANTHER" id="PTHR30572">
    <property type="entry name" value="MEMBRANE COMPONENT OF TRANSPORTER-RELATED"/>
    <property type="match status" value="1"/>
</dbReference>
<evidence type="ECO:0000313" key="10">
    <source>
        <dbReference type="Proteomes" id="UP000481327"/>
    </source>
</evidence>
<keyword evidence="4 6" id="KW-1133">Transmembrane helix</keyword>
<evidence type="ECO:0000256" key="4">
    <source>
        <dbReference type="ARBA" id="ARBA00022989"/>
    </source>
</evidence>
<evidence type="ECO:0000259" key="8">
    <source>
        <dbReference type="Pfam" id="PF12704"/>
    </source>
</evidence>
<evidence type="ECO:0000256" key="5">
    <source>
        <dbReference type="ARBA" id="ARBA00023136"/>
    </source>
</evidence>
<keyword evidence="3 6" id="KW-0812">Transmembrane</keyword>
<evidence type="ECO:0000259" key="7">
    <source>
        <dbReference type="Pfam" id="PF02687"/>
    </source>
</evidence>
<reference evidence="9 10" key="1">
    <citation type="submission" date="2019-09" db="EMBL/GenBank/DDBJ databases">
        <title>Polymorphobacter sp. isolated from a lake in China.</title>
        <authorList>
            <person name="Liu Z."/>
        </authorList>
    </citation>
    <scope>NUCLEOTIDE SEQUENCE [LARGE SCALE GENOMIC DNA]</scope>
    <source>
        <strain evidence="9 10">D40P</strain>
    </source>
</reference>
<name>A0A7C9GQL9_9SPHN</name>
<dbReference type="InterPro" id="IPR003838">
    <property type="entry name" value="ABC3_permease_C"/>
</dbReference>
<dbReference type="Pfam" id="PF02687">
    <property type="entry name" value="FtsX"/>
    <property type="match status" value="2"/>
</dbReference>
<feature type="domain" description="ABC3 transporter permease C-terminal" evidence="7">
    <location>
        <begin position="710"/>
        <end position="823"/>
    </location>
</feature>
<feature type="domain" description="MacB-like periplasmic core" evidence="8">
    <location>
        <begin position="21"/>
        <end position="242"/>
    </location>
</feature>
<protein>
    <submittedName>
        <fullName evidence="9">FtsX-like permease family protein</fullName>
    </submittedName>
</protein>
<dbReference type="Pfam" id="PF12704">
    <property type="entry name" value="MacB_PCD"/>
    <property type="match status" value="2"/>
</dbReference>
<feature type="transmembrane region" description="Helical" evidence="6">
    <location>
        <begin position="387"/>
        <end position="413"/>
    </location>
</feature>
<organism evidence="9 10">
    <name type="scientific">Sandarakinorhabdus fusca</name>
    <dbReference type="NCBI Taxonomy" id="1439888"/>
    <lineage>
        <taxon>Bacteria</taxon>
        <taxon>Pseudomonadati</taxon>
        <taxon>Pseudomonadota</taxon>
        <taxon>Alphaproteobacteria</taxon>
        <taxon>Sphingomonadales</taxon>
        <taxon>Sphingosinicellaceae</taxon>
        <taxon>Sandarakinorhabdus</taxon>
    </lineage>
</organism>
<feature type="transmembrane region" description="Helical" evidence="6">
    <location>
        <begin position="708"/>
        <end position="730"/>
    </location>
</feature>
<feature type="domain" description="ABC3 transporter permease C-terminal" evidence="7">
    <location>
        <begin position="298"/>
        <end position="414"/>
    </location>
</feature>
<feature type="transmembrane region" description="Helical" evidence="6">
    <location>
        <begin position="20"/>
        <end position="41"/>
    </location>
</feature>
<keyword evidence="10" id="KW-1185">Reference proteome</keyword>
<feature type="transmembrane region" description="Helical" evidence="6">
    <location>
        <begin position="434"/>
        <end position="456"/>
    </location>
</feature>
<dbReference type="EMBL" id="WIOL01000006">
    <property type="protein sequence ID" value="MQT18357.1"/>
    <property type="molecule type" value="Genomic_DNA"/>
</dbReference>
<dbReference type="OrthoDB" id="9770036at2"/>
<dbReference type="AlphaFoldDB" id="A0A7C9GQL9"/>
<dbReference type="InterPro" id="IPR025857">
    <property type="entry name" value="MacB_PCD"/>
</dbReference>
<sequence length="830" mass="89606">MLHNYLTTGLRSLLRNRAFAAINILGLAIGMAACILLLLFVRYETSYDQWLPGHENAYQVNTTYHGRNTGRGKTSQMSAYVVGRTLAKDFPQIEKIAYVTVGNPVIMQDGVASTGSVTMADPEILDILQLPLARGDARTALRGANSLLLTETEAQRRYPGVDPIGKTLSIINAGRTTDYTITGILRDLPRNSHFAVKMLVPFSRLPYVGREGFFTKFGWNSGSNYLRLRSGASMATVNDGMQAWEKRNIPKEPVGDVMVSEGDDVDWKIAPVAGIHLSNAVDGQTPGNDPKSIATFALVAILILAMACINFTNLSTARAGQRAREVALRKVMGASRRQLIVQFLGESMVVAALSMLVALAIVELTLPSLSAFLQADLNLSYFGQGGVLLPIIGLVVIVGLAAGLYPAFVLSRFDPAPVLKSNRSGTDSQGSGKLRSALVVAQFAVSIALVICTAVVTAQTIYARSADPGYNRAGLLQVTGIGRKQIEAVADQIVTATANIPGVEAVGRTSIGVNTDSSINTSVRIEGNPAPINLGMYNVDPGFFDAMGLKPLAGRLLDTNNPRDDTRLPPGDEAAEATIAARGANTVITVEALTKLGFKTPADAIGKTIRVGLVDDKFGLVPVTIVGVVADLRLRSFRDPYDPIMFYYDRGYMTEMMVRMKAGEAGAIRDKVEAVWKRYAAQVPFQAEFTDEIVRKQYDADEARAKTFAAFAGLAIVVACLGLYGLAAFTAERRTREIGIRKVLGARGRDIVRLLVWEFSRPVLVANLIAWPVAWWLMRDWLDSFNARIDLGPQWFIGAGVLAAGIAAATIIGHALRVARQSPALALRYE</sequence>
<accession>A0A7C9GQL9</accession>
<dbReference type="GO" id="GO:0022857">
    <property type="term" value="F:transmembrane transporter activity"/>
    <property type="evidence" value="ECO:0007669"/>
    <property type="project" value="TreeGrafter"/>
</dbReference>
<feature type="transmembrane region" description="Helical" evidence="6">
    <location>
        <begin position="339"/>
        <end position="362"/>
    </location>
</feature>
<dbReference type="Proteomes" id="UP000481327">
    <property type="component" value="Unassembled WGS sequence"/>
</dbReference>
<evidence type="ECO:0000256" key="2">
    <source>
        <dbReference type="ARBA" id="ARBA00022475"/>
    </source>
</evidence>
<feature type="transmembrane region" description="Helical" evidence="6">
    <location>
        <begin position="293"/>
        <end position="314"/>
    </location>
</feature>
<comment type="caution">
    <text evidence="9">The sequence shown here is derived from an EMBL/GenBank/DDBJ whole genome shotgun (WGS) entry which is preliminary data.</text>
</comment>
<evidence type="ECO:0000256" key="1">
    <source>
        <dbReference type="ARBA" id="ARBA00004651"/>
    </source>
</evidence>
<feature type="transmembrane region" description="Helical" evidence="6">
    <location>
        <begin position="795"/>
        <end position="816"/>
    </location>
</feature>
<evidence type="ECO:0000313" key="9">
    <source>
        <dbReference type="EMBL" id="MQT18357.1"/>
    </source>
</evidence>
<dbReference type="InterPro" id="IPR050250">
    <property type="entry name" value="Macrolide_Exporter_MacB"/>
</dbReference>
<gene>
    <name evidence="9" type="ORF">F3168_13970</name>
</gene>
<feature type="transmembrane region" description="Helical" evidence="6">
    <location>
        <begin position="751"/>
        <end position="775"/>
    </location>
</feature>
<dbReference type="GO" id="GO:0005886">
    <property type="term" value="C:plasma membrane"/>
    <property type="evidence" value="ECO:0007669"/>
    <property type="project" value="UniProtKB-SubCell"/>
</dbReference>
<proteinExistence type="predicted"/>
<keyword evidence="2" id="KW-1003">Cell membrane</keyword>
<feature type="domain" description="MacB-like periplasmic core" evidence="8">
    <location>
        <begin position="444"/>
        <end position="673"/>
    </location>
</feature>
<dbReference type="PANTHER" id="PTHR30572:SF18">
    <property type="entry name" value="ABC-TYPE MACROLIDE FAMILY EXPORT SYSTEM PERMEASE COMPONENT 2"/>
    <property type="match status" value="1"/>
</dbReference>
<comment type="subcellular location">
    <subcellularLocation>
        <location evidence="1">Cell membrane</location>
        <topology evidence="1">Multi-pass membrane protein</topology>
    </subcellularLocation>
</comment>
<dbReference type="RefSeq" id="WP_152578830.1">
    <property type="nucleotide sequence ID" value="NZ_JAATJI010000001.1"/>
</dbReference>
<evidence type="ECO:0000256" key="6">
    <source>
        <dbReference type="SAM" id="Phobius"/>
    </source>
</evidence>
<keyword evidence="5 6" id="KW-0472">Membrane</keyword>
<evidence type="ECO:0000256" key="3">
    <source>
        <dbReference type="ARBA" id="ARBA00022692"/>
    </source>
</evidence>